<dbReference type="InterPro" id="IPR032710">
    <property type="entry name" value="NTF2-like_dom_sf"/>
</dbReference>
<sequence>MHGRSLGNVASQPPLQLAGAAQKRVAVDGKQANATLIKESKQRAALAPLDTALLCRLRADSSSLPQLDPLSSLIQCPTLHQPSLLVQPGTQSADFLALLQDPVVPGNRLEATLYEPRPKSQKPDQDPKGEDFYANVGYAIRTLREELPTLFQEDLTYDIYREDIAFKDPRNCIEGKKNYRTIFWSLRFHGALFFTRLHVDVQRIWQPEAALIKARWTVRGEPRVPWRAEGHFDGISEFKLDKNGKIYQHKVDNTILNDPPYLKLPILGLNLLGRPIANAPQAPVPGAFIGGASQHLMQKVKSIANSSHTPKDPSSPAPV</sequence>
<dbReference type="SUPFAM" id="SSF54427">
    <property type="entry name" value="NTF2-like"/>
    <property type="match status" value="1"/>
</dbReference>
<evidence type="ECO:0000313" key="1">
    <source>
        <dbReference type="EMBL" id="KAK9835651.1"/>
    </source>
</evidence>
<name>A0AAW1RPJ3_9CHLO</name>
<reference evidence="1 2" key="1">
    <citation type="journal article" date="2024" name="Nat. Commun.">
        <title>Phylogenomics reveals the evolutionary origins of lichenization in chlorophyte algae.</title>
        <authorList>
            <person name="Puginier C."/>
            <person name="Libourel C."/>
            <person name="Otte J."/>
            <person name="Skaloud P."/>
            <person name="Haon M."/>
            <person name="Grisel S."/>
            <person name="Petersen M."/>
            <person name="Berrin J.G."/>
            <person name="Delaux P.M."/>
            <person name="Dal Grande F."/>
            <person name="Keller J."/>
        </authorList>
    </citation>
    <scope>NUCLEOTIDE SEQUENCE [LARGE SCALE GENOMIC DNA]</scope>
    <source>
        <strain evidence="1 2">SAG 2145</strain>
    </source>
</reference>
<accession>A0AAW1RPJ3</accession>
<dbReference type="PANTHER" id="PTHR31094:SF2">
    <property type="entry name" value="RIKEN CDNA 2310061I04 GENE"/>
    <property type="match status" value="1"/>
</dbReference>
<dbReference type="PANTHER" id="PTHR31094">
    <property type="entry name" value="RIKEN CDNA 2310061I04 GENE"/>
    <property type="match status" value="1"/>
</dbReference>
<evidence type="ECO:0000313" key="2">
    <source>
        <dbReference type="Proteomes" id="UP001438707"/>
    </source>
</evidence>
<dbReference type="InterPro" id="IPR018790">
    <property type="entry name" value="DUF2358"/>
</dbReference>
<dbReference type="Pfam" id="PF10184">
    <property type="entry name" value="DUF2358"/>
    <property type="match status" value="1"/>
</dbReference>
<comment type="caution">
    <text evidence="1">The sequence shown here is derived from an EMBL/GenBank/DDBJ whole genome shotgun (WGS) entry which is preliminary data.</text>
</comment>
<dbReference type="AlphaFoldDB" id="A0AAW1RPJ3"/>
<protein>
    <submittedName>
        <fullName evidence="1">Uncharacterized protein</fullName>
    </submittedName>
</protein>
<keyword evidence="2" id="KW-1185">Reference proteome</keyword>
<proteinExistence type="predicted"/>
<dbReference type="Proteomes" id="UP001438707">
    <property type="component" value="Unassembled WGS sequence"/>
</dbReference>
<dbReference type="EMBL" id="JALJOS010000008">
    <property type="protein sequence ID" value="KAK9835651.1"/>
    <property type="molecule type" value="Genomic_DNA"/>
</dbReference>
<organism evidence="1 2">
    <name type="scientific">Apatococcus lobatus</name>
    <dbReference type="NCBI Taxonomy" id="904363"/>
    <lineage>
        <taxon>Eukaryota</taxon>
        <taxon>Viridiplantae</taxon>
        <taxon>Chlorophyta</taxon>
        <taxon>core chlorophytes</taxon>
        <taxon>Trebouxiophyceae</taxon>
        <taxon>Chlorellales</taxon>
        <taxon>Chlorellaceae</taxon>
        <taxon>Apatococcus</taxon>
    </lineage>
</organism>
<gene>
    <name evidence="1" type="ORF">WJX74_005024</name>
</gene>